<evidence type="ECO:0000313" key="2">
    <source>
        <dbReference type="Proteomes" id="UP000066624"/>
    </source>
</evidence>
<gene>
    <name evidence="1" type="ORF">WM2015_2790</name>
</gene>
<dbReference type="STRING" id="1579979.WM2015_2790"/>
<dbReference type="Proteomes" id="UP000066624">
    <property type="component" value="Chromosome"/>
</dbReference>
<sequence length="207" mass="21694">MKDSGSNFNRAHRSTRGAVVVLGLAIALAACGGSDEATSAAAPGAPAGSSSSSAAAGGGVDVAAANTAEEIGQAVADVYVQAFADLAEALADHPDEAVALERMRGVRERHIQDLVALGRKVEALSDADKATVQSAVSRVQSGLQYDPAIKPVYEAYTALHGHYRDAGVMSSNREFNRLFASFNILTQYAFFDLLERQNPEEAERLGL</sequence>
<accession>A0A0K0XZS9</accession>
<reference evidence="1 2" key="1">
    <citation type="submission" date="2015-07" db="EMBL/GenBank/DDBJ databases">
        <authorList>
            <person name="Noorani M."/>
        </authorList>
    </citation>
    <scope>NUCLEOTIDE SEQUENCE [LARGE SCALE GENOMIC DNA]</scope>
    <source>
        <strain evidence="1 2">KCTC 42284</strain>
    </source>
</reference>
<dbReference type="EMBL" id="CP012154">
    <property type="protein sequence ID" value="AKS43147.1"/>
    <property type="molecule type" value="Genomic_DNA"/>
</dbReference>
<dbReference type="RefSeq" id="WP_156201238.1">
    <property type="nucleotide sequence ID" value="NZ_CP012154.1"/>
</dbReference>
<name>A0A0K0XZS9_9GAMM</name>
<evidence type="ECO:0000313" key="1">
    <source>
        <dbReference type="EMBL" id="AKS43147.1"/>
    </source>
</evidence>
<protein>
    <submittedName>
        <fullName evidence="1">Uncharacterized protein</fullName>
    </submittedName>
</protein>
<dbReference type="PROSITE" id="PS51257">
    <property type="entry name" value="PROKAR_LIPOPROTEIN"/>
    <property type="match status" value="1"/>
</dbReference>
<organism evidence="1 2">
    <name type="scientific">Wenzhouxiangella marina</name>
    <dbReference type="NCBI Taxonomy" id="1579979"/>
    <lineage>
        <taxon>Bacteria</taxon>
        <taxon>Pseudomonadati</taxon>
        <taxon>Pseudomonadota</taxon>
        <taxon>Gammaproteobacteria</taxon>
        <taxon>Chromatiales</taxon>
        <taxon>Wenzhouxiangellaceae</taxon>
        <taxon>Wenzhouxiangella</taxon>
    </lineage>
</organism>
<proteinExistence type="predicted"/>
<dbReference type="AlphaFoldDB" id="A0A0K0XZS9"/>
<dbReference type="KEGG" id="wma:WM2015_2790"/>
<keyword evidence="2" id="KW-1185">Reference proteome</keyword>